<dbReference type="Proteomes" id="UP000176198">
    <property type="component" value="Unassembled WGS sequence"/>
</dbReference>
<comment type="caution">
    <text evidence="2">The sequence shown here is derived from an EMBL/GenBank/DDBJ whole genome shotgun (WGS) entry which is preliminary data.</text>
</comment>
<dbReference type="Pfam" id="PF18904">
    <property type="entry name" value="DUF5660"/>
    <property type="match status" value="1"/>
</dbReference>
<dbReference type="STRING" id="1802471.A2115_00140"/>
<evidence type="ECO:0000313" key="2">
    <source>
        <dbReference type="EMBL" id="OGM02886.1"/>
    </source>
</evidence>
<protein>
    <recommendedName>
        <fullName evidence="1">DUF5660 domain-containing protein</fullName>
    </recommendedName>
</protein>
<name>A0A1F7WJ82_9BACT</name>
<accession>A0A1F7WJ82</accession>
<dbReference type="InterPro" id="IPR043719">
    <property type="entry name" value="DUF5660"/>
</dbReference>
<evidence type="ECO:0000259" key="1">
    <source>
        <dbReference type="Pfam" id="PF18904"/>
    </source>
</evidence>
<dbReference type="AlphaFoldDB" id="A0A1F7WJ82"/>
<sequence length="208" mass="24061">MDKNQKQKAAKTVRANVLEQLKEIGASTGRSLKEDLIKKAPQDFMDQIFGPTPRTYSGEIVPGEAVEMKDIFTGQQEEKTKINKQFSLEKRLRQEESARVERKSNELRIQLKVIMDELMVLAQSTQELAKESQIAAFQAPIEPGIYHIIFFEKLLEFIKSFRKKIDEAVVWMHATNKRAEKKNYWSQFKKHGSKFLLSGEHYLQRSAG</sequence>
<gene>
    <name evidence="2" type="ORF">A2115_00140</name>
</gene>
<evidence type="ECO:0000313" key="3">
    <source>
        <dbReference type="Proteomes" id="UP000176198"/>
    </source>
</evidence>
<proteinExistence type="predicted"/>
<reference evidence="2 3" key="1">
    <citation type="journal article" date="2016" name="Nat. Commun.">
        <title>Thousands of microbial genomes shed light on interconnected biogeochemical processes in an aquifer system.</title>
        <authorList>
            <person name="Anantharaman K."/>
            <person name="Brown C.T."/>
            <person name="Hug L.A."/>
            <person name="Sharon I."/>
            <person name="Castelle C.J."/>
            <person name="Probst A.J."/>
            <person name="Thomas B.C."/>
            <person name="Singh A."/>
            <person name="Wilkins M.J."/>
            <person name="Karaoz U."/>
            <person name="Brodie E.L."/>
            <person name="Williams K.H."/>
            <person name="Hubbard S.S."/>
            <person name="Banfield J.F."/>
        </authorList>
    </citation>
    <scope>NUCLEOTIDE SEQUENCE [LARGE SCALE GENOMIC DNA]</scope>
</reference>
<organism evidence="2 3">
    <name type="scientific">Candidatus Woesebacteria bacterium GWA1_41_8</name>
    <dbReference type="NCBI Taxonomy" id="1802471"/>
    <lineage>
        <taxon>Bacteria</taxon>
        <taxon>Candidatus Woeseibacteriota</taxon>
    </lineage>
</organism>
<dbReference type="EMBL" id="MGFJ01000011">
    <property type="protein sequence ID" value="OGM02886.1"/>
    <property type="molecule type" value="Genomic_DNA"/>
</dbReference>
<feature type="domain" description="DUF5660" evidence="1">
    <location>
        <begin position="103"/>
        <end position="208"/>
    </location>
</feature>